<dbReference type="EMBL" id="AXUN02000172">
    <property type="protein sequence ID" value="ETA80819.1"/>
    <property type="molecule type" value="Genomic_DNA"/>
</dbReference>
<protein>
    <submittedName>
        <fullName evidence="1">Metal-binding protein</fullName>
    </submittedName>
</protein>
<dbReference type="OrthoDB" id="1913450at2"/>
<evidence type="ECO:0000313" key="2">
    <source>
        <dbReference type="Proteomes" id="UP000017747"/>
    </source>
</evidence>
<sequence length="82" mass="9157">MILNEVMKFVESEYIIINNTPCEICGGEYITESVGLTFNNGHASNVTTCVCENCGNEREFLFRAPFVSQADPESQTSKEELN</sequence>
<proteinExistence type="predicted"/>
<dbReference type="STRING" id="994573.T472_0209600"/>
<keyword evidence="2" id="KW-1185">Reference proteome</keyword>
<dbReference type="Proteomes" id="UP000017747">
    <property type="component" value="Unassembled WGS sequence"/>
</dbReference>
<name>V7I6I4_9CLOT</name>
<comment type="caution">
    <text evidence="1">The sequence shown here is derived from an EMBL/GenBank/DDBJ whole genome shotgun (WGS) entry which is preliminary data.</text>
</comment>
<dbReference type="PATRIC" id="fig|994573.3.peg.1785"/>
<reference evidence="1 2" key="1">
    <citation type="journal article" date="2014" name="Genome Announc.">
        <title>Genome Sequence of Youngiibacter fragilis, the Type Strain of the Genus Youngiibacter.</title>
        <authorList>
            <person name="Wawrik C.B."/>
            <person name="Callaghan A.V."/>
            <person name="Stamps B.W."/>
            <person name="Wawrik B."/>
        </authorList>
    </citation>
    <scope>NUCLEOTIDE SEQUENCE [LARGE SCALE GENOMIC DNA]</scope>
    <source>
        <strain evidence="1 2">232.1</strain>
    </source>
</reference>
<organism evidence="1 2">
    <name type="scientific">Youngiibacter fragilis 232.1</name>
    <dbReference type="NCBI Taxonomy" id="994573"/>
    <lineage>
        <taxon>Bacteria</taxon>
        <taxon>Bacillati</taxon>
        <taxon>Bacillota</taxon>
        <taxon>Clostridia</taxon>
        <taxon>Eubacteriales</taxon>
        <taxon>Clostridiaceae</taxon>
        <taxon>Youngiibacter</taxon>
    </lineage>
</organism>
<dbReference type="RefSeq" id="WP_023387620.1">
    <property type="nucleotide sequence ID" value="NZ_AXUN02000172.1"/>
</dbReference>
<dbReference type="eggNOG" id="ENOG50334IX">
    <property type="taxonomic scope" value="Bacteria"/>
</dbReference>
<accession>V7I6I4</accession>
<evidence type="ECO:0000313" key="1">
    <source>
        <dbReference type="EMBL" id="ETA80819.1"/>
    </source>
</evidence>
<gene>
    <name evidence="1" type="ORF">T472_0209600</name>
</gene>
<dbReference type="AlphaFoldDB" id="V7I6I4"/>